<dbReference type="AlphaFoldDB" id="X0WDZ0"/>
<evidence type="ECO:0000256" key="1">
    <source>
        <dbReference type="SAM" id="MobiDB-lite"/>
    </source>
</evidence>
<protein>
    <submittedName>
        <fullName evidence="2">Uncharacterized protein</fullName>
    </submittedName>
</protein>
<evidence type="ECO:0000313" key="2">
    <source>
        <dbReference type="EMBL" id="GAG29199.1"/>
    </source>
</evidence>
<feature type="non-terminal residue" evidence="2">
    <location>
        <position position="1"/>
    </location>
</feature>
<reference evidence="2" key="1">
    <citation type="journal article" date="2014" name="Front. Microbiol.">
        <title>High frequency of phylogenetically diverse reductive dehalogenase-homologous genes in deep subseafloor sedimentary metagenomes.</title>
        <authorList>
            <person name="Kawai M."/>
            <person name="Futagami T."/>
            <person name="Toyoda A."/>
            <person name="Takaki Y."/>
            <person name="Nishi S."/>
            <person name="Hori S."/>
            <person name="Arai W."/>
            <person name="Tsubouchi T."/>
            <person name="Morono Y."/>
            <person name="Uchiyama I."/>
            <person name="Ito T."/>
            <person name="Fujiyama A."/>
            <person name="Inagaki F."/>
            <person name="Takami H."/>
        </authorList>
    </citation>
    <scope>NUCLEOTIDE SEQUENCE</scope>
    <source>
        <strain evidence="2">Expedition CK06-06</strain>
    </source>
</reference>
<feature type="non-terminal residue" evidence="2">
    <location>
        <position position="248"/>
    </location>
</feature>
<feature type="region of interest" description="Disordered" evidence="1">
    <location>
        <begin position="92"/>
        <end position="117"/>
    </location>
</feature>
<dbReference type="EMBL" id="BARS01045067">
    <property type="protein sequence ID" value="GAG29199.1"/>
    <property type="molecule type" value="Genomic_DNA"/>
</dbReference>
<feature type="compositionally biased region" description="Basic residues" evidence="1">
    <location>
        <begin position="93"/>
        <end position="102"/>
    </location>
</feature>
<name>X0WDZ0_9ZZZZ</name>
<comment type="caution">
    <text evidence="2">The sequence shown here is derived from an EMBL/GenBank/DDBJ whole genome shotgun (WGS) entry which is preliminary data.</text>
</comment>
<gene>
    <name evidence="2" type="ORF">S01H1_67999</name>
</gene>
<accession>X0WDZ0</accession>
<proteinExistence type="predicted"/>
<organism evidence="2">
    <name type="scientific">marine sediment metagenome</name>
    <dbReference type="NCBI Taxonomy" id="412755"/>
    <lineage>
        <taxon>unclassified sequences</taxon>
        <taxon>metagenomes</taxon>
        <taxon>ecological metagenomes</taxon>
    </lineage>
</organism>
<sequence length="248" mass="26830">VAFAEGLGGGSVVVTKLKEGEIRDGVEEDAVIKLSGMMRAFGCVRDPAGAPIPDVLVYGAAYARTDADGRFDLNWFRLPTGENEEFNVNLHAPRPRRGKRPLFRPPAERTPAELPDPGTQYFLHKAVPVTASHNAEVELNPVLSPTDLVYFTGQVTDSAGEPAVQATLVLFAGNVPRRELLNEINPERRVFSSGIIHSPRRFVALSRTVTDKDGRYTMCVARESAESLGVGPFGATVDPTLFSLGVES</sequence>